<dbReference type="Pfam" id="PF00109">
    <property type="entry name" value="ketoacyl-synt"/>
    <property type="match status" value="1"/>
</dbReference>
<dbReference type="GO" id="GO:0032259">
    <property type="term" value="P:methylation"/>
    <property type="evidence" value="ECO:0007669"/>
    <property type="project" value="UniProtKB-KW"/>
</dbReference>
<feature type="active site" description="Proton donor; for dehydratase activity" evidence="6">
    <location>
        <position position="1597"/>
    </location>
</feature>
<dbReference type="Pfam" id="PF00550">
    <property type="entry name" value="PP-binding"/>
    <property type="match status" value="2"/>
</dbReference>
<dbReference type="Gene3D" id="3.40.366.10">
    <property type="entry name" value="Malonyl-Coenzyme A Acyl Carrier Protein, domain 2"/>
    <property type="match status" value="2"/>
</dbReference>
<dbReference type="SUPFAM" id="SSF47336">
    <property type="entry name" value="ACP-like"/>
    <property type="match status" value="2"/>
</dbReference>
<evidence type="ECO:0000256" key="3">
    <source>
        <dbReference type="ARBA" id="ARBA00022553"/>
    </source>
</evidence>
<evidence type="ECO:0000259" key="8">
    <source>
        <dbReference type="PROSITE" id="PS50075"/>
    </source>
</evidence>
<keyword evidence="5" id="KW-0511">Multifunctional enzyme</keyword>
<dbReference type="InParanoid" id="A0A2T3A2R3"/>
<dbReference type="InterPro" id="IPR036736">
    <property type="entry name" value="ACP-like_sf"/>
</dbReference>
<dbReference type="InterPro" id="IPR050091">
    <property type="entry name" value="PKS_NRPS_Biosynth_Enz"/>
</dbReference>
<evidence type="ECO:0000256" key="7">
    <source>
        <dbReference type="SAM" id="MobiDB-lite"/>
    </source>
</evidence>
<accession>A0A2T3A2R3</accession>
<dbReference type="Gene3D" id="3.40.47.10">
    <property type="match status" value="1"/>
</dbReference>
<dbReference type="STRING" id="2025994.A0A2T3A2R3"/>
<dbReference type="Pfam" id="PF07859">
    <property type="entry name" value="Abhydrolase_3"/>
    <property type="match status" value="1"/>
</dbReference>
<feature type="domain" description="Carrier" evidence="8">
    <location>
        <begin position="1896"/>
        <end position="1969"/>
    </location>
</feature>
<dbReference type="GO" id="GO:0004312">
    <property type="term" value="F:fatty acid synthase activity"/>
    <property type="evidence" value="ECO:0007669"/>
    <property type="project" value="TreeGrafter"/>
</dbReference>
<evidence type="ECO:0000259" key="9">
    <source>
        <dbReference type="PROSITE" id="PS52004"/>
    </source>
</evidence>
<dbReference type="InterPro" id="IPR049900">
    <property type="entry name" value="PKS_mFAS_DH"/>
</dbReference>
<dbReference type="InterPro" id="IPR018201">
    <property type="entry name" value="Ketoacyl_synth_AS"/>
</dbReference>
<keyword evidence="2" id="KW-0596">Phosphopantetheine</keyword>
<dbReference type="Pfam" id="PF02801">
    <property type="entry name" value="Ketoacyl-synt_C"/>
    <property type="match status" value="1"/>
</dbReference>
<dbReference type="InterPro" id="IPR006162">
    <property type="entry name" value="Ppantetheine_attach_site"/>
</dbReference>
<evidence type="ECO:0000256" key="6">
    <source>
        <dbReference type="PROSITE-ProRule" id="PRU01363"/>
    </source>
</evidence>
<name>A0A2T3A2R3_9PEZI</name>
<dbReference type="InterPro" id="IPR014031">
    <property type="entry name" value="Ketoacyl_synth_C"/>
</dbReference>
<dbReference type="CDD" id="cd00833">
    <property type="entry name" value="PKS"/>
    <property type="match status" value="1"/>
</dbReference>
<dbReference type="Pfam" id="PF00698">
    <property type="entry name" value="Acyl_transf_1"/>
    <property type="match status" value="1"/>
</dbReference>
<dbReference type="InterPro" id="IPR029058">
    <property type="entry name" value="AB_hydrolase_fold"/>
</dbReference>
<dbReference type="Gene3D" id="3.40.50.1820">
    <property type="entry name" value="alpha/beta hydrolase"/>
    <property type="match status" value="1"/>
</dbReference>
<dbReference type="InterPro" id="IPR001227">
    <property type="entry name" value="Ac_transferase_dom_sf"/>
</dbReference>
<feature type="region of interest" description="Disordered" evidence="7">
    <location>
        <begin position="1978"/>
        <end position="2019"/>
    </location>
</feature>
<keyword evidence="3" id="KW-0597">Phosphoprotein</keyword>
<dbReference type="PROSITE" id="PS52004">
    <property type="entry name" value="KS3_2"/>
    <property type="match status" value="1"/>
</dbReference>
<evidence type="ECO:0000256" key="2">
    <source>
        <dbReference type="ARBA" id="ARBA00022450"/>
    </source>
</evidence>
<feature type="domain" description="Ketosynthase family 3 (KS3)" evidence="9">
    <location>
        <begin position="398"/>
        <end position="829"/>
    </location>
</feature>
<feature type="region of interest" description="Disordered" evidence="7">
    <location>
        <begin position="929"/>
        <end position="948"/>
    </location>
</feature>
<organism evidence="11 12">
    <name type="scientific">Coniella lustricola</name>
    <dbReference type="NCBI Taxonomy" id="2025994"/>
    <lineage>
        <taxon>Eukaryota</taxon>
        <taxon>Fungi</taxon>
        <taxon>Dikarya</taxon>
        <taxon>Ascomycota</taxon>
        <taxon>Pezizomycotina</taxon>
        <taxon>Sordariomycetes</taxon>
        <taxon>Sordariomycetidae</taxon>
        <taxon>Diaporthales</taxon>
        <taxon>Schizoparmaceae</taxon>
        <taxon>Coniella</taxon>
    </lineage>
</organism>
<dbReference type="GO" id="GO:0016787">
    <property type="term" value="F:hydrolase activity"/>
    <property type="evidence" value="ECO:0007669"/>
    <property type="project" value="InterPro"/>
</dbReference>
<evidence type="ECO:0000256" key="5">
    <source>
        <dbReference type="ARBA" id="ARBA00023268"/>
    </source>
</evidence>
<keyword evidence="12" id="KW-1185">Reference proteome</keyword>
<dbReference type="GO" id="GO:0004315">
    <property type="term" value="F:3-oxoacyl-[acyl-carrier-protein] synthase activity"/>
    <property type="evidence" value="ECO:0007669"/>
    <property type="project" value="InterPro"/>
</dbReference>
<feature type="region of interest" description="Disordered" evidence="7">
    <location>
        <begin position="1753"/>
        <end position="1772"/>
    </location>
</feature>
<dbReference type="InterPro" id="IPR014030">
    <property type="entry name" value="Ketoacyl_synth_N"/>
</dbReference>
<dbReference type="InterPro" id="IPR009081">
    <property type="entry name" value="PP-bd_ACP"/>
</dbReference>
<dbReference type="SUPFAM" id="SSF55048">
    <property type="entry name" value="Probable ACP-binding domain of malonyl-CoA ACP transacylase"/>
    <property type="match status" value="1"/>
</dbReference>
<feature type="compositionally biased region" description="Polar residues" evidence="7">
    <location>
        <begin position="1978"/>
        <end position="2004"/>
    </location>
</feature>
<evidence type="ECO:0000313" key="12">
    <source>
        <dbReference type="Proteomes" id="UP000241462"/>
    </source>
</evidence>
<evidence type="ECO:0000256" key="1">
    <source>
        <dbReference type="ARBA" id="ARBA00005179"/>
    </source>
</evidence>
<dbReference type="EMBL" id="KZ678493">
    <property type="protein sequence ID" value="PSR81806.1"/>
    <property type="molecule type" value="Genomic_DNA"/>
</dbReference>
<dbReference type="SMART" id="SM00823">
    <property type="entry name" value="PKS_PP"/>
    <property type="match status" value="2"/>
</dbReference>
<protein>
    <submittedName>
        <fullName evidence="11">Uncharacterized protein</fullName>
    </submittedName>
</protein>
<dbReference type="InterPro" id="IPR016036">
    <property type="entry name" value="Malonyl_transacylase_ACP-bd"/>
</dbReference>
<dbReference type="PANTHER" id="PTHR43775">
    <property type="entry name" value="FATTY ACID SYNTHASE"/>
    <property type="match status" value="1"/>
</dbReference>
<dbReference type="Proteomes" id="UP000241462">
    <property type="component" value="Unassembled WGS sequence"/>
</dbReference>
<dbReference type="SUPFAM" id="SSF53474">
    <property type="entry name" value="alpha/beta-Hydrolases"/>
    <property type="match status" value="1"/>
</dbReference>
<dbReference type="OrthoDB" id="329835at2759"/>
<feature type="region of interest" description="N-terminal hotdog fold" evidence="6">
    <location>
        <begin position="1369"/>
        <end position="1513"/>
    </location>
</feature>
<dbReference type="GO" id="GO:0006633">
    <property type="term" value="P:fatty acid biosynthetic process"/>
    <property type="evidence" value="ECO:0007669"/>
    <property type="project" value="InterPro"/>
</dbReference>
<reference evidence="11 12" key="1">
    <citation type="journal article" date="2018" name="Mycol. Prog.">
        <title>Coniella lustricola, a new species from submerged detritus.</title>
        <authorList>
            <person name="Raudabaugh D.B."/>
            <person name="Iturriaga T."/>
            <person name="Carver A."/>
            <person name="Mondo S."/>
            <person name="Pangilinan J."/>
            <person name="Lipzen A."/>
            <person name="He G."/>
            <person name="Amirebrahimi M."/>
            <person name="Grigoriev I.V."/>
            <person name="Miller A.N."/>
        </authorList>
    </citation>
    <scope>NUCLEOTIDE SEQUENCE [LARGE SCALE GENOMIC DNA]</scope>
    <source>
        <strain evidence="11 12">B22-T-1</strain>
    </source>
</reference>
<dbReference type="Pfam" id="PF14765">
    <property type="entry name" value="PS-DH"/>
    <property type="match status" value="1"/>
</dbReference>
<dbReference type="GO" id="GO:0044550">
    <property type="term" value="P:secondary metabolite biosynthetic process"/>
    <property type="evidence" value="ECO:0007669"/>
    <property type="project" value="TreeGrafter"/>
</dbReference>
<dbReference type="PROSITE" id="PS00606">
    <property type="entry name" value="KS3_1"/>
    <property type="match status" value="1"/>
</dbReference>
<dbReference type="Gene3D" id="3.10.129.110">
    <property type="entry name" value="Polyketide synthase dehydratase"/>
    <property type="match status" value="1"/>
</dbReference>
<evidence type="ECO:0000313" key="11">
    <source>
        <dbReference type="EMBL" id="PSR81806.1"/>
    </source>
</evidence>
<keyword evidence="4" id="KW-0808">Transferase</keyword>
<dbReference type="SMART" id="SM00827">
    <property type="entry name" value="PKS_AT"/>
    <property type="match status" value="1"/>
</dbReference>
<dbReference type="PROSITE" id="PS50075">
    <property type="entry name" value="CARRIER"/>
    <property type="match status" value="1"/>
</dbReference>
<dbReference type="InterPro" id="IPR016035">
    <property type="entry name" value="Acyl_Trfase/lysoPLipase"/>
</dbReference>
<evidence type="ECO:0000256" key="4">
    <source>
        <dbReference type="ARBA" id="ARBA00022679"/>
    </source>
</evidence>
<dbReference type="InterPro" id="IPR020841">
    <property type="entry name" value="PKS_Beta-ketoAc_synthase_dom"/>
</dbReference>
<dbReference type="PROSITE" id="PS00012">
    <property type="entry name" value="PHOSPHOPANTETHEINE"/>
    <property type="match status" value="1"/>
</dbReference>
<feature type="compositionally biased region" description="Low complexity" evidence="7">
    <location>
        <begin position="2005"/>
        <end position="2016"/>
    </location>
</feature>
<dbReference type="Gene3D" id="1.10.1200.10">
    <property type="entry name" value="ACP-like"/>
    <property type="match status" value="2"/>
</dbReference>
<dbReference type="InterPro" id="IPR016039">
    <property type="entry name" value="Thiolase-like"/>
</dbReference>
<dbReference type="InterPro" id="IPR020806">
    <property type="entry name" value="PKS_PP-bd"/>
</dbReference>
<evidence type="ECO:0000259" key="10">
    <source>
        <dbReference type="PROSITE" id="PS52019"/>
    </source>
</evidence>
<comment type="pathway">
    <text evidence="1">Secondary metabolite biosynthesis.</text>
</comment>
<feature type="region of interest" description="C-terminal hotdog fold" evidence="6">
    <location>
        <begin position="1532"/>
        <end position="1691"/>
    </location>
</feature>
<feature type="domain" description="PKS/mFAS DH" evidence="10">
    <location>
        <begin position="1369"/>
        <end position="1691"/>
    </location>
</feature>
<dbReference type="InterPro" id="IPR042104">
    <property type="entry name" value="PKS_dehydratase_sf"/>
</dbReference>
<feature type="compositionally biased region" description="Polar residues" evidence="7">
    <location>
        <begin position="1858"/>
        <end position="1868"/>
    </location>
</feature>
<gene>
    <name evidence="11" type="ORF">BD289DRAFT_488997</name>
</gene>
<dbReference type="InterPro" id="IPR049551">
    <property type="entry name" value="PKS_DH_C"/>
</dbReference>
<feature type="compositionally biased region" description="Low complexity" evidence="7">
    <location>
        <begin position="933"/>
        <end position="948"/>
    </location>
</feature>
<proteinExistence type="predicted"/>
<dbReference type="GO" id="GO:0031177">
    <property type="term" value="F:phosphopantetheine binding"/>
    <property type="evidence" value="ECO:0007669"/>
    <property type="project" value="InterPro"/>
</dbReference>
<dbReference type="SMART" id="SM00825">
    <property type="entry name" value="PKS_KS"/>
    <property type="match status" value="1"/>
</dbReference>
<dbReference type="PROSITE" id="PS52019">
    <property type="entry name" value="PKS_MFAS_DH"/>
    <property type="match status" value="1"/>
</dbReference>
<feature type="active site" description="Proton acceptor; for dehydratase activity" evidence="6">
    <location>
        <position position="1403"/>
    </location>
</feature>
<dbReference type="SUPFAM" id="SSF53901">
    <property type="entry name" value="Thiolase-like"/>
    <property type="match status" value="1"/>
</dbReference>
<dbReference type="Gene3D" id="3.30.70.3290">
    <property type="match status" value="1"/>
</dbReference>
<dbReference type="GO" id="GO:0008168">
    <property type="term" value="F:methyltransferase activity"/>
    <property type="evidence" value="ECO:0007669"/>
    <property type="project" value="UniProtKB-KW"/>
</dbReference>
<dbReference type="SUPFAM" id="SSF52151">
    <property type="entry name" value="FabD/lysophospholipase-like"/>
    <property type="match status" value="1"/>
</dbReference>
<dbReference type="InterPro" id="IPR013094">
    <property type="entry name" value="AB_hydrolase_3"/>
</dbReference>
<feature type="region of interest" description="Disordered" evidence="7">
    <location>
        <begin position="1845"/>
        <end position="1868"/>
    </location>
</feature>
<sequence>MAVVSLAVFGPQSCAPKPGYLAYVRSFVSNHYLLKVIPSTIRSLYDVHSFLASDEPSISQSLPQVQCYTESLIKWLEGNDSDKDNAQVLCEVASQNSGIVALPRLAIVQLAQYFDFLESNGLKHNSFLNHLKSTGGSIQGLCGGMPAAFAALLCTSESSNDTVDKRATDQAFIMTVIRLAYAIGIYAELGDDSTLPGRTSLCLRLKREDQAQELTSKFSHIYVGTVIDPRLVSFVGPVDQMAKLEAYAVQDLGLISNSVDLRGKTHNPENAILADRLAILAGKSDLLTLPNVSELRAPFRCNQSSNLLNSGARSLAAELIHSILAGRGEWYNLFCQVAQDMKDSPDNTSSKHLLANFGIGECVPVAPFNKAGIQLQKIDWSVQSFKTIPRIHDYQYPDNAVAIIGAACRLPGARDLEELWELLAAGQDRHEDATCLSDVRFDMSNSWRGGEWSRNRKWYGNFLADEDVKGFDHSFFGNNQREAAYMDPQQRLLLEVCYEAMESSGYTRHYAKGCKSHPSGDDVGVFVGHTYTEYLENTCAHPPATYASTGTIRAFVAGRLSYYFGWTGPAEVIDTACSASVVSINRAVKALQGGECRMAVAGGVNIITGANNYLDLAKTGFLSPTGQCKPFDAAADGYCRGEGAGLVVLKPLAQALKDGDRIMDVIGGSSHRQGGLSPGITYPDIPTQEVIFRDVLRQAGDMHPDQVTYVEAHGTGTQANDSTEAASVRSVFGNPTRDIELHMASIKGNIGHLEVAAGSASLIKVLCMFDKGGIPPQASHKTWNPKIPSLEPDKIIIPKQLRQWDAPFRAALVNGAGAAGSHAALLVCEPPPRSTVSNITTFKQAIILSAATASSLEKYRAALLRYLDSKTVINTKPGKASQFDSGMPSVQAVSYVLSEKRQRYKHRMIFEAENTQQLATLLRSSQASDSSIHNTISPSHTNNSSHSNSSNIPIVLVFGGQSQKSVNLNRTMYETYPAYRARLDEYNDLIVKELNGPAILPAIFGDSASGNANKDVTNCMDMTVLQTGFVASQIAAALTWLDAGLKVDAMIGHSLGELAALAVSGVLSVRDCLRLVCGRAKLMQKLWGDEHGRMTAVFAKKEQVEGLIASSAASEDQRVGQRDRLVVACYNGDTSHVVAGDSQAIAIFEAEIKAAGVKFMPVDTTHGFHSHLVDPVLASGELDQLSASLDWKDARIPLEICANTTAGHTGSSGSFNLPHSVSAHARQPVFFSQAVQRIEERLGSTCFWLEAGFDTPIISMAKRALPQSQQQRTMVAVSPNKEKAHPADAITHVVCMLWRFSHDVTPWNFLRSSEDSRQSLPPHVYLPPYQFDHSNGASLWVNHIDLAPEQQQQMVINLKQDGNSTPLMPSRMVTRLSDVNSDKTPEFAIHNRSRRFQTLMSGHGVLRKPLCPASLYMECVVMAIDILLSGEMPSQKITLEVAQLDFEQMDIHAPLGNAANDIKLSLHQVNFPGSKWKQWEAVISSTHGAVTTTKKRSRTQHAKLRVSLTPKEEIGYHASYKKSFAALAWKNLTSLMGSERLYRLFSTLVAYKPYFKGIKSAYIKGSEAVAEIKVPSQADCWMEESSVTSICETVMLDNFIHIVGFLINSSSVIQDGEVMVCNAIGSFSIFNDIENKGAHTLQEGPYKVYVSYDMDSPTQADCHGFAFSRNGKLVACFAGCRFVKVDAQRLEKALDQAQISNEAVSTKDPLSAPKDGSTFSQHVDTLVNAPQRLQPFNRPDYRPSPAFEKMLSERSIDSVSKQSKQSKQNECNSGVERLREILEVYTGLKANDIPGDVALADMGVDSLAATEMTDELQSRLNITITGADVVLMTLEGLLRLMPVDDGQIDGSGGEDGSPSRQAVSSSTDFATITPSVATTARPNLEIRPTKAQVLVPSIAAQVTDLIVELTGADPSLIKADLSLADIGVDSLALKEVVSTLAERYPDLEEGEVITDTTVGELVCLISRGCPDELGIASGSDSTPSFTPTLSPDSASAVSSYGGTDSHTSSGSPISGSKPCAAPTPAVIHSPLNNVSTTSFEALTVVYKRVGHVEIEADVYLPTDASLQTPVSGRFSSPQMGVALMIHGGGHMTLSRKAVRPVQAAYLLAHNILPVSIDYRLCPEVNILDGAITDVRDAYLWAQKELPMLLLSRDARIRLDVTRIVAIGFSTGGLLATSLGWTIGEAPSELQPVSPPKGILCFYSPLDFTLTDYVELMSQAQQSSSNGKSNPMAAMAHSLTREHILNIELLQEPMTNYMVEGFENAELGWVRPGDTRSELLLSLFREPTEFALSLWLNGPSTSSACLGRRLRVADLVDKPAQSTKISALCPMAHLLAGTYTVPTYIVHGTNDEVAPFQAAARFHEELGKQGVKNGFLAIPNARHLYDLRLKPGMRAWEDQVRPAYQFLFDILSS</sequence>
<dbReference type="PANTHER" id="PTHR43775:SF21">
    <property type="entry name" value="NON-REDUCING POLYKETIDE SYNTHASE AUSA-RELATED"/>
    <property type="match status" value="1"/>
</dbReference>
<dbReference type="InterPro" id="IPR014043">
    <property type="entry name" value="Acyl_transferase_dom"/>
</dbReference>